<dbReference type="OrthoDB" id="9806565at2"/>
<dbReference type="EMBL" id="FRAU01000003">
    <property type="protein sequence ID" value="SHK49073.1"/>
    <property type="molecule type" value="Genomic_DNA"/>
</dbReference>
<evidence type="ECO:0000256" key="1">
    <source>
        <dbReference type="ARBA" id="ARBA00001974"/>
    </source>
</evidence>
<dbReference type="InterPro" id="IPR039651">
    <property type="entry name" value="FixC-like"/>
</dbReference>
<name>A0A1M6SWK6_9BACT</name>
<keyword evidence="4" id="KW-0274">FAD</keyword>
<dbReference type="Pfam" id="PF21162">
    <property type="entry name" value="ETFQO_UQ-bd"/>
    <property type="match status" value="1"/>
</dbReference>
<evidence type="ECO:0000256" key="4">
    <source>
        <dbReference type="ARBA" id="ARBA00022827"/>
    </source>
</evidence>
<gene>
    <name evidence="9" type="ORF">SAMN04488087_1256</name>
</gene>
<dbReference type="InterPro" id="IPR059103">
    <property type="entry name" value="FixC-like_C"/>
</dbReference>
<evidence type="ECO:0000259" key="6">
    <source>
        <dbReference type="Pfam" id="PF01266"/>
    </source>
</evidence>
<comment type="similarity">
    <text evidence="2">Belongs to the ETF-QO/FixC family.</text>
</comment>
<evidence type="ECO:0000313" key="10">
    <source>
        <dbReference type="Proteomes" id="UP000185812"/>
    </source>
</evidence>
<sequence length="442" mass="49165">MEAERFGCIIVGGGVAGLSAAMVLARNEVPFLLIERGAYSGAKNVSGGVLWGTDLARLVPEYWNDPNAGFERFVNHRRLTFLDEQSAFSIDFKSSHYDTPPYMGVTVLRAVFDRWLADKVQEVIDQSACAESSLLAFDVLVERLLVENGRVVGVEAGGERFYADCVILAEGVNNLLTRQIGLQTAYVPADYLAVGVKEVLRFDRKVLEDRFQLTERSGMANEFIGAITEGVEGGGFLYTNRTTVSIGLVLGMADLRRKGKKPYELLDRFKAHPVVADMIRGGEVVEYAAHVVSTGDLRAMPREVYADGVLVAGEAANLLLNAGKAIQGMDFAMHSGILAAETVLDARQAGDFSAATLRRYRERLEQSYVLQNMRNFQAAVRLLHEPVMYERMPRLVCDLGREFFRVENRPAPKLRQILPEVIRRHSSPLELLKLTYRAWKAL</sequence>
<dbReference type="Pfam" id="PF26311">
    <property type="entry name" value="ETF-QO_FixC_C"/>
    <property type="match status" value="1"/>
</dbReference>
<organism evidence="9 10">
    <name type="scientific">Rhodothermus profundi</name>
    <dbReference type="NCBI Taxonomy" id="633813"/>
    <lineage>
        <taxon>Bacteria</taxon>
        <taxon>Pseudomonadati</taxon>
        <taxon>Rhodothermota</taxon>
        <taxon>Rhodothermia</taxon>
        <taxon>Rhodothermales</taxon>
        <taxon>Rhodothermaceae</taxon>
        <taxon>Rhodothermus</taxon>
    </lineage>
</organism>
<accession>A0A1M6SWK6</accession>
<dbReference type="Pfam" id="PF01266">
    <property type="entry name" value="DAO"/>
    <property type="match status" value="1"/>
</dbReference>
<dbReference type="Gene3D" id="3.30.9.90">
    <property type="match status" value="1"/>
</dbReference>
<dbReference type="InterPro" id="IPR006076">
    <property type="entry name" value="FAD-dep_OxRdtase"/>
</dbReference>
<evidence type="ECO:0000259" key="8">
    <source>
        <dbReference type="Pfam" id="PF26311"/>
    </source>
</evidence>
<evidence type="ECO:0000256" key="2">
    <source>
        <dbReference type="ARBA" id="ARBA00006796"/>
    </source>
</evidence>
<evidence type="ECO:0000313" key="9">
    <source>
        <dbReference type="EMBL" id="SHK49073.1"/>
    </source>
</evidence>
<dbReference type="STRING" id="633813.SAMN04488087_1256"/>
<protein>
    <submittedName>
        <fullName evidence="9">Electron transfer flavoprotein-quinone oxidoreductase</fullName>
    </submittedName>
</protein>
<keyword evidence="3" id="KW-0285">Flavoprotein</keyword>
<comment type="cofactor">
    <cofactor evidence="1">
        <name>FAD</name>
        <dbReference type="ChEBI" id="CHEBI:57692"/>
    </cofactor>
</comment>
<dbReference type="RefSeq" id="WP_072715106.1">
    <property type="nucleotide sequence ID" value="NZ_FRAU01000003.1"/>
</dbReference>
<dbReference type="SUPFAM" id="SSF51905">
    <property type="entry name" value="FAD/NAD(P)-binding domain"/>
    <property type="match status" value="1"/>
</dbReference>
<dbReference type="SUPFAM" id="SSF54373">
    <property type="entry name" value="FAD-linked reductases, C-terminal domain"/>
    <property type="match status" value="1"/>
</dbReference>
<reference evidence="10" key="1">
    <citation type="submission" date="2016-11" db="EMBL/GenBank/DDBJ databases">
        <authorList>
            <person name="Varghese N."/>
            <person name="Submissions S."/>
        </authorList>
    </citation>
    <scope>NUCLEOTIDE SEQUENCE [LARGE SCALE GENOMIC DNA]</scope>
    <source>
        <strain evidence="10">DSM 22212</strain>
    </source>
</reference>
<dbReference type="PANTHER" id="PTHR43624">
    <property type="entry name" value="ELECTRON TRANSFER FLAVOPROTEIN-QUINONE OXIDOREDUCTASE YDIS-RELATED"/>
    <property type="match status" value="1"/>
</dbReference>
<feature type="domain" description="ETF-QO/FixC ubiquinone-binding" evidence="7">
    <location>
        <begin position="194"/>
        <end position="291"/>
    </location>
</feature>
<dbReference type="Gene3D" id="3.50.50.60">
    <property type="entry name" value="FAD/NAD(P)-binding domain"/>
    <property type="match status" value="1"/>
</dbReference>
<dbReference type="AlphaFoldDB" id="A0A1M6SWK6"/>
<dbReference type="PANTHER" id="PTHR43624:SF2">
    <property type="entry name" value="ELECTRON TRANSFER FLAVOPROTEIN-QUINONE OXIDOREDUCTASE YDIS-RELATED"/>
    <property type="match status" value="1"/>
</dbReference>
<dbReference type="GO" id="GO:0016491">
    <property type="term" value="F:oxidoreductase activity"/>
    <property type="evidence" value="ECO:0007669"/>
    <property type="project" value="UniProtKB-KW"/>
</dbReference>
<dbReference type="InterPro" id="IPR049398">
    <property type="entry name" value="ETF-QO/FixC_UQ-bd"/>
</dbReference>
<evidence type="ECO:0000256" key="5">
    <source>
        <dbReference type="ARBA" id="ARBA00023002"/>
    </source>
</evidence>
<proteinExistence type="inferred from homology"/>
<feature type="domain" description="FixC-like C-terminal" evidence="8">
    <location>
        <begin position="382"/>
        <end position="441"/>
    </location>
</feature>
<keyword evidence="10" id="KW-1185">Reference proteome</keyword>
<dbReference type="Proteomes" id="UP000185812">
    <property type="component" value="Unassembled WGS sequence"/>
</dbReference>
<keyword evidence="5" id="KW-0560">Oxidoreductase</keyword>
<evidence type="ECO:0000256" key="3">
    <source>
        <dbReference type="ARBA" id="ARBA00022630"/>
    </source>
</evidence>
<dbReference type="InterPro" id="IPR036188">
    <property type="entry name" value="FAD/NAD-bd_sf"/>
</dbReference>
<feature type="domain" description="FAD dependent oxidoreductase" evidence="6">
    <location>
        <begin position="9"/>
        <end position="92"/>
    </location>
</feature>
<evidence type="ECO:0000259" key="7">
    <source>
        <dbReference type="Pfam" id="PF21162"/>
    </source>
</evidence>